<evidence type="ECO:0000256" key="2">
    <source>
        <dbReference type="ARBA" id="ARBA00012438"/>
    </source>
</evidence>
<dbReference type="Gene3D" id="3.30.565.10">
    <property type="entry name" value="Histidine kinase-like ATPase, C-terminal domain"/>
    <property type="match status" value="1"/>
</dbReference>
<dbReference type="Pfam" id="PF07730">
    <property type="entry name" value="HisKA_3"/>
    <property type="match status" value="1"/>
</dbReference>
<sequence>MSAAPPAFVDALLTSIADGVYVVDADGHVNYVNPAGARILGYPSPDDLLGLPSHETIHAHRRDGSPYPEEECPLLRPRRTGETVHVDDDWFVRRDGSMVPVSYSSAPVDVDGGRGAVVAFRDVTLQRRAEADRMTAERDRVHALELVASRRRLIEAADRERSRLGRDLHDGAQQRLTSVAMTIAAAARRLPEGDPAHALVADALAEAKVAIAELRTFAAGLHPTLLTTRGLAGAVESLVVRMPLPVTHEVTPRRYPPELEMAAYFVVAEALANIGKHARATAASVVVSEGPDGLLVRVEDDGVGGADPVAGSGLIGLQDRVAALGGGLRLTPGAAGGTVLEAALPLG</sequence>
<evidence type="ECO:0000256" key="5">
    <source>
        <dbReference type="ARBA" id="ARBA00022741"/>
    </source>
</evidence>
<dbReference type="EMBL" id="CP114014">
    <property type="protein sequence ID" value="XAY05638.1"/>
    <property type="molecule type" value="Genomic_DNA"/>
</dbReference>
<dbReference type="AlphaFoldDB" id="A0AAU7AVK9"/>
<dbReference type="GO" id="GO:0000155">
    <property type="term" value="F:phosphorelay sensor kinase activity"/>
    <property type="evidence" value="ECO:0007669"/>
    <property type="project" value="InterPro"/>
</dbReference>
<comment type="catalytic activity">
    <reaction evidence="1">
        <text>ATP + protein L-histidine = ADP + protein N-phospho-L-histidine.</text>
        <dbReference type="EC" id="2.7.13.3"/>
    </reaction>
</comment>
<dbReference type="InterPro" id="IPR050482">
    <property type="entry name" value="Sensor_HK_TwoCompSys"/>
</dbReference>
<dbReference type="Gene3D" id="3.30.450.20">
    <property type="entry name" value="PAS domain"/>
    <property type="match status" value="1"/>
</dbReference>
<keyword evidence="8" id="KW-0902">Two-component regulatory system</keyword>
<evidence type="ECO:0000256" key="1">
    <source>
        <dbReference type="ARBA" id="ARBA00000085"/>
    </source>
</evidence>
<feature type="domain" description="PAS" evidence="9">
    <location>
        <begin position="5"/>
        <end position="46"/>
    </location>
</feature>
<dbReference type="SUPFAM" id="SSF55785">
    <property type="entry name" value="PYP-like sensor domain (PAS domain)"/>
    <property type="match status" value="1"/>
</dbReference>
<dbReference type="InterPro" id="IPR036890">
    <property type="entry name" value="HATPase_C_sf"/>
</dbReference>
<dbReference type="CDD" id="cd00130">
    <property type="entry name" value="PAS"/>
    <property type="match status" value="1"/>
</dbReference>
<dbReference type="InterPro" id="IPR000014">
    <property type="entry name" value="PAS"/>
</dbReference>
<dbReference type="SUPFAM" id="SSF55874">
    <property type="entry name" value="ATPase domain of HSP90 chaperone/DNA topoisomerase II/histidine kinase"/>
    <property type="match status" value="1"/>
</dbReference>
<dbReference type="CDD" id="cd16917">
    <property type="entry name" value="HATPase_UhpB-NarQ-NarX-like"/>
    <property type="match status" value="1"/>
</dbReference>
<dbReference type="PANTHER" id="PTHR24421:SF10">
    <property type="entry name" value="NITRATE_NITRITE SENSOR PROTEIN NARQ"/>
    <property type="match status" value="1"/>
</dbReference>
<keyword evidence="4" id="KW-0808">Transferase</keyword>
<evidence type="ECO:0000256" key="3">
    <source>
        <dbReference type="ARBA" id="ARBA00022553"/>
    </source>
</evidence>
<dbReference type="GO" id="GO:0016020">
    <property type="term" value="C:membrane"/>
    <property type="evidence" value="ECO:0007669"/>
    <property type="project" value="InterPro"/>
</dbReference>
<dbReference type="InterPro" id="IPR035965">
    <property type="entry name" value="PAS-like_dom_sf"/>
</dbReference>
<dbReference type="GO" id="GO:0046983">
    <property type="term" value="F:protein dimerization activity"/>
    <property type="evidence" value="ECO:0007669"/>
    <property type="project" value="InterPro"/>
</dbReference>
<protein>
    <recommendedName>
        <fullName evidence="2">histidine kinase</fullName>
        <ecNumber evidence="2">2.7.13.3</ecNumber>
    </recommendedName>
</protein>
<evidence type="ECO:0000313" key="10">
    <source>
        <dbReference type="EMBL" id="XAY05638.1"/>
    </source>
</evidence>
<dbReference type="RefSeq" id="WP_354702143.1">
    <property type="nucleotide sequence ID" value="NZ_CP114014.1"/>
</dbReference>
<dbReference type="PROSITE" id="PS50112">
    <property type="entry name" value="PAS"/>
    <property type="match status" value="1"/>
</dbReference>
<dbReference type="NCBIfam" id="TIGR00229">
    <property type="entry name" value="sensory_box"/>
    <property type="match status" value="1"/>
</dbReference>
<dbReference type="Gene3D" id="1.20.5.1930">
    <property type="match status" value="1"/>
</dbReference>
<proteinExistence type="predicted"/>
<evidence type="ECO:0000256" key="8">
    <source>
        <dbReference type="ARBA" id="ARBA00023012"/>
    </source>
</evidence>
<keyword evidence="6" id="KW-0418">Kinase</keyword>
<keyword evidence="3" id="KW-0597">Phosphoprotein</keyword>
<evidence type="ECO:0000256" key="7">
    <source>
        <dbReference type="ARBA" id="ARBA00022840"/>
    </source>
</evidence>
<reference evidence="10" key="1">
    <citation type="submission" date="2022-12" db="EMBL/GenBank/DDBJ databases">
        <title>Paraconexibacter alkalitolerans sp. nov. and Baekduia alba sp. nov., isolated from soil and emended description of the genera Paraconexibacter (Chun et al., 2020) and Baekduia (An et al., 2020).</title>
        <authorList>
            <person name="Vieira S."/>
            <person name="Huber K.J."/>
            <person name="Geppert A."/>
            <person name="Wolf J."/>
            <person name="Neumann-Schaal M."/>
            <person name="Muesken M."/>
            <person name="Overmann J."/>
        </authorList>
    </citation>
    <scope>NUCLEOTIDE SEQUENCE</scope>
    <source>
        <strain evidence="10">AEG42_29</strain>
    </source>
</reference>
<keyword evidence="7" id="KW-0067">ATP-binding</keyword>
<dbReference type="InterPro" id="IPR011712">
    <property type="entry name" value="Sig_transdc_His_kin_sub3_dim/P"/>
</dbReference>
<dbReference type="SMART" id="SM00091">
    <property type="entry name" value="PAS"/>
    <property type="match status" value="1"/>
</dbReference>
<dbReference type="KEGG" id="parq:DSM112329_02496"/>
<dbReference type="EC" id="2.7.13.3" evidence="2"/>
<name>A0AAU7AVK9_9ACTN</name>
<evidence type="ECO:0000256" key="4">
    <source>
        <dbReference type="ARBA" id="ARBA00022679"/>
    </source>
</evidence>
<accession>A0AAU7AVK9</accession>
<gene>
    <name evidence="10" type="ORF">DSM112329_02496</name>
</gene>
<dbReference type="Pfam" id="PF13426">
    <property type="entry name" value="PAS_9"/>
    <property type="match status" value="1"/>
</dbReference>
<evidence type="ECO:0000259" key="9">
    <source>
        <dbReference type="PROSITE" id="PS50112"/>
    </source>
</evidence>
<keyword evidence="5" id="KW-0547">Nucleotide-binding</keyword>
<evidence type="ECO:0000256" key="6">
    <source>
        <dbReference type="ARBA" id="ARBA00022777"/>
    </source>
</evidence>
<dbReference type="PANTHER" id="PTHR24421">
    <property type="entry name" value="NITRATE/NITRITE SENSOR PROTEIN NARX-RELATED"/>
    <property type="match status" value="1"/>
</dbReference>
<organism evidence="10">
    <name type="scientific">Paraconexibacter sp. AEG42_29</name>
    <dbReference type="NCBI Taxonomy" id="2997339"/>
    <lineage>
        <taxon>Bacteria</taxon>
        <taxon>Bacillati</taxon>
        <taxon>Actinomycetota</taxon>
        <taxon>Thermoleophilia</taxon>
        <taxon>Solirubrobacterales</taxon>
        <taxon>Paraconexibacteraceae</taxon>
        <taxon>Paraconexibacter</taxon>
    </lineage>
</organism>
<dbReference type="GO" id="GO:0005524">
    <property type="term" value="F:ATP binding"/>
    <property type="evidence" value="ECO:0007669"/>
    <property type="project" value="UniProtKB-KW"/>
</dbReference>